<dbReference type="Proteomes" id="UP000050761">
    <property type="component" value="Unassembled WGS sequence"/>
</dbReference>
<proteinExistence type="predicted"/>
<evidence type="ECO:0000313" key="1">
    <source>
        <dbReference type="EMBL" id="VDP23278.1"/>
    </source>
</evidence>
<accession>A0A183GFC6</accession>
<accession>A0A3P8CPS9</accession>
<reference evidence="1 2" key="1">
    <citation type="submission" date="2018-11" db="EMBL/GenBank/DDBJ databases">
        <authorList>
            <consortium name="Pathogen Informatics"/>
        </authorList>
    </citation>
    <scope>NUCLEOTIDE SEQUENCE [LARGE SCALE GENOMIC DNA]</scope>
</reference>
<protein>
    <submittedName>
        <fullName evidence="1 3">Uncharacterized protein</fullName>
    </submittedName>
</protein>
<reference evidence="3" key="2">
    <citation type="submission" date="2019-09" db="UniProtKB">
        <authorList>
            <consortium name="WormBaseParasite"/>
        </authorList>
    </citation>
    <scope>IDENTIFICATION</scope>
</reference>
<dbReference type="AlphaFoldDB" id="A0A183GFC6"/>
<keyword evidence="2" id="KW-1185">Reference proteome</keyword>
<organism evidence="2 3">
    <name type="scientific">Heligmosomoides polygyrus</name>
    <name type="common">Parasitic roundworm</name>
    <dbReference type="NCBI Taxonomy" id="6339"/>
    <lineage>
        <taxon>Eukaryota</taxon>
        <taxon>Metazoa</taxon>
        <taxon>Ecdysozoa</taxon>
        <taxon>Nematoda</taxon>
        <taxon>Chromadorea</taxon>
        <taxon>Rhabditida</taxon>
        <taxon>Rhabditina</taxon>
        <taxon>Rhabditomorpha</taxon>
        <taxon>Strongyloidea</taxon>
        <taxon>Heligmosomidae</taxon>
        <taxon>Heligmosomoides</taxon>
    </lineage>
</organism>
<dbReference type="WBParaSite" id="HPBE_0002109101-mRNA-1">
    <property type="protein sequence ID" value="HPBE_0002109101-mRNA-1"/>
    <property type="gene ID" value="HPBE_0002109101"/>
</dbReference>
<sequence length="74" mass="8033">MSALDVLWATKPSCKVAGLFIANCYCGVNSHTPKAKGYSYAKNDSRLLPESTFVDFRAKWAIAIGAVIDLPKVL</sequence>
<dbReference type="EMBL" id="UZAH01032689">
    <property type="protein sequence ID" value="VDP23278.1"/>
    <property type="molecule type" value="Genomic_DNA"/>
</dbReference>
<gene>
    <name evidence="1" type="ORF">HPBE_LOCUS21090</name>
</gene>
<evidence type="ECO:0000313" key="3">
    <source>
        <dbReference type="WBParaSite" id="HPBE_0002109101-mRNA-1"/>
    </source>
</evidence>
<evidence type="ECO:0000313" key="2">
    <source>
        <dbReference type="Proteomes" id="UP000050761"/>
    </source>
</evidence>
<name>A0A183GFC6_HELPZ</name>